<dbReference type="EMBL" id="JABAFG010000004">
    <property type="protein sequence ID" value="NME27620.1"/>
    <property type="molecule type" value="Genomic_DNA"/>
</dbReference>
<evidence type="ECO:0000313" key="3">
    <source>
        <dbReference type="Proteomes" id="UP000591071"/>
    </source>
</evidence>
<evidence type="ECO:0000313" key="4">
    <source>
        <dbReference type="Proteomes" id="UP001605989"/>
    </source>
</evidence>
<keyword evidence="4" id="KW-1185">Reference proteome</keyword>
<accession>A0A848BR74</accession>
<organism evidence="2 3">
    <name type="scientific">Megasphaera hexanoica</name>
    <dbReference type="NCBI Taxonomy" id="1675036"/>
    <lineage>
        <taxon>Bacteria</taxon>
        <taxon>Bacillati</taxon>
        <taxon>Bacillota</taxon>
        <taxon>Negativicutes</taxon>
        <taxon>Veillonellales</taxon>
        <taxon>Veillonellaceae</taxon>
        <taxon>Megasphaera</taxon>
    </lineage>
</organism>
<dbReference type="SUPFAM" id="SSF54285">
    <property type="entry name" value="MoaD/ThiS"/>
    <property type="match status" value="1"/>
</dbReference>
<dbReference type="Proteomes" id="UP000591071">
    <property type="component" value="Unassembled WGS sequence"/>
</dbReference>
<dbReference type="Proteomes" id="UP001605989">
    <property type="component" value="Unassembled WGS sequence"/>
</dbReference>
<proteinExistence type="predicted"/>
<evidence type="ECO:0000313" key="1">
    <source>
        <dbReference type="EMBL" id="MFG6272825.1"/>
    </source>
</evidence>
<reference evidence="2 3" key="1">
    <citation type="submission" date="2020-04" db="EMBL/GenBank/DDBJ databases">
        <authorList>
            <person name="Hitch T.C.A."/>
            <person name="Wylensek D."/>
            <person name="Clavel T."/>
        </authorList>
    </citation>
    <scope>NUCLEOTIDE SEQUENCE [LARGE SCALE GENOMIC DNA]</scope>
    <source>
        <strain evidence="2 3">Oil-RF-744-FAT-WT-6-1</strain>
    </source>
</reference>
<evidence type="ECO:0000313" key="2">
    <source>
        <dbReference type="EMBL" id="NME27620.1"/>
    </source>
</evidence>
<dbReference type="NCBIfam" id="TIGR01683">
    <property type="entry name" value="thiS"/>
    <property type="match status" value="1"/>
</dbReference>
<dbReference type="Gene3D" id="3.10.20.30">
    <property type="match status" value="1"/>
</dbReference>
<dbReference type="PANTHER" id="PTHR34472">
    <property type="entry name" value="SULFUR CARRIER PROTEIN THIS"/>
    <property type="match status" value="1"/>
</dbReference>
<dbReference type="CDD" id="cd00565">
    <property type="entry name" value="Ubl_ThiS"/>
    <property type="match status" value="1"/>
</dbReference>
<sequence length="69" mass="7816">MTIQVNGEPFQTEIPISVTTLLKEARVEAPEYVTVQLNQQFIRRDDFDTTVLSDGDVVDFLYYMGGGSR</sequence>
<reference evidence="1 4" key="2">
    <citation type="submission" date="2024-10" db="EMBL/GenBank/DDBJ databases">
        <authorList>
            <person name="Sang B.-I."/>
            <person name="Prabhaharan D."/>
        </authorList>
    </citation>
    <scope>NUCLEOTIDE SEQUENCE [LARGE SCALE GENOMIC DNA]</scope>
    <source>
        <strain evidence="1 4">MH</strain>
    </source>
</reference>
<dbReference type="PANTHER" id="PTHR34472:SF1">
    <property type="entry name" value="SULFUR CARRIER PROTEIN THIS"/>
    <property type="match status" value="1"/>
</dbReference>
<dbReference type="OrthoDB" id="9810692at2"/>
<comment type="caution">
    <text evidence="2">The sequence shown here is derived from an EMBL/GenBank/DDBJ whole genome shotgun (WGS) entry which is preliminary data.</text>
</comment>
<dbReference type="EMBL" id="JBIEKR010000005">
    <property type="protein sequence ID" value="MFG6272825.1"/>
    <property type="molecule type" value="Genomic_DNA"/>
</dbReference>
<dbReference type="KEGG" id="mhw:ACT01_04030"/>
<dbReference type="InterPro" id="IPR010035">
    <property type="entry name" value="Thi_S"/>
</dbReference>
<dbReference type="InterPro" id="IPR012675">
    <property type="entry name" value="Beta-grasp_dom_sf"/>
</dbReference>
<dbReference type="InterPro" id="IPR003749">
    <property type="entry name" value="ThiS/MoaD-like"/>
</dbReference>
<dbReference type="Pfam" id="PF02597">
    <property type="entry name" value="ThiS"/>
    <property type="match status" value="1"/>
</dbReference>
<dbReference type="AlphaFoldDB" id="A0A848BR74"/>
<protein>
    <submittedName>
        <fullName evidence="2">Sulfur carrier protein ThiS</fullName>
    </submittedName>
</protein>
<gene>
    <name evidence="2" type="primary">thiS</name>
    <name evidence="1" type="ORF">ACGTZG_06435</name>
    <name evidence="2" type="ORF">HF872_03115</name>
</gene>
<dbReference type="RefSeq" id="WP_059076053.1">
    <property type="nucleotide sequence ID" value="NZ_CP011940.1"/>
</dbReference>
<name>A0A848BR74_9FIRM</name>
<dbReference type="InterPro" id="IPR016155">
    <property type="entry name" value="Mopterin_synth/thiamin_S_b"/>
</dbReference>